<dbReference type="Gene3D" id="3.30.160.60">
    <property type="entry name" value="Classic Zinc Finger"/>
    <property type="match status" value="2"/>
</dbReference>
<gene>
    <name evidence="6" type="ORF">HK099_007268</name>
</gene>
<keyword evidence="2 4" id="KW-0863">Zinc-finger</keyword>
<evidence type="ECO:0000313" key="6">
    <source>
        <dbReference type="EMBL" id="KAJ3213628.1"/>
    </source>
</evidence>
<dbReference type="PANTHER" id="PTHR23235">
    <property type="entry name" value="KRUEPPEL-LIKE TRANSCRIPTION FACTOR"/>
    <property type="match status" value="1"/>
</dbReference>
<dbReference type="FunFam" id="3.30.160.60:FF:000065">
    <property type="entry name" value="B-cell CLL/lymphoma 6, member B"/>
    <property type="match status" value="1"/>
</dbReference>
<name>A0AAD5TWX2_9FUNG</name>
<dbReference type="Proteomes" id="UP001211065">
    <property type="component" value="Unassembled WGS sequence"/>
</dbReference>
<dbReference type="PROSITE" id="PS00028">
    <property type="entry name" value="ZINC_FINGER_C2H2_1"/>
    <property type="match status" value="1"/>
</dbReference>
<evidence type="ECO:0000256" key="4">
    <source>
        <dbReference type="PROSITE-ProRule" id="PRU00042"/>
    </source>
</evidence>
<keyword evidence="1" id="KW-0479">Metal-binding</keyword>
<evidence type="ECO:0000256" key="3">
    <source>
        <dbReference type="ARBA" id="ARBA00022833"/>
    </source>
</evidence>
<organism evidence="6 7">
    <name type="scientific">Clydaea vesicula</name>
    <dbReference type="NCBI Taxonomy" id="447962"/>
    <lineage>
        <taxon>Eukaryota</taxon>
        <taxon>Fungi</taxon>
        <taxon>Fungi incertae sedis</taxon>
        <taxon>Chytridiomycota</taxon>
        <taxon>Chytridiomycota incertae sedis</taxon>
        <taxon>Chytridiomycetes</taxon>
        <taxon>Lobulomycetales</taxon>
        <taxon>Lobulomycetaceae</taxon>
        <taxon>Clydaea</taxon>
    </lineage>
</organism>
<reference evidence="6" key="1">
    <citation type="submission" date="2020-05" db="EMBL/GenBank/DDBJ databases">
        <title>Phylogenomic resolution of chytrid fungi.</title>
        <authorList>
            <person name="Stajich J.E."/>
            <person name="Amses K."/>
            <person name="Simmons R."/>
            <person name="Seto K."/>
            <person name="Myers J."/>
            <person name="Bonds A."/>
            <person name="Quandt C.A."/>
            <person name="Barry K."/>
            <person name="Liu P."/>
            <person name="Grigoriev I."/>
            <person name="Longcore J.E."/>
            <person name="James T.Y."/>
        </authorList>
    </citation>
    <scope>NUCLEOTIDE SEQUENCE</scope>
    <source>
        <strain evidence="6">JEL0476</strain>
    </source>
</reference>
<dbReference type="AlphaFoldDB" id="A0AAD5TWX2"/>
<sequence>MDSTSSDSLKSQYLMDGIELIEPGFDFEYDFFHSQLPLDISSSCNSSYSSSISSTQSSPVYVESTLHKSFHQYMDGTSNNTPTLQSNSKFEPITLFSNDNPNPPYLSTNFSNSTNQRILQSHYSFTQYNNDINDQNQYNFSQQNKDNIHYDQEQTHHSFTHHNNDINFDPDQTQYSFTNHNNHYKDEHLMPSPIITSTKIPQLPSNATTTPVNLKKPKKDYSNLEKKHNCDFCEKSFLRKHDKLRHVRNHLGIKPYHCHKCQKQFTRSDALTRHQLTSKVCKD</sequence>
<dbReference type="PROSITE" id="PS50157">
    <property type="entry name" value="ZINC_FINGER_C2H2_2"/>
    <property type="match status" value="2"/>
</dbReference>
<comment type="caution">
    <text evidence="6">The sequence shown here is derived from an EMBL/GenBank/DDBJ whole genome shotgun (WGS) entry which is preliminary data.</text>
</comment>
<evidence type="ECO:0000259" key="5">
    <source>
        <dbReference type="PROSITE" id="PS50157"/>
    </source>
</evidence>
<evidence type="ECO:0000256" key="2">
    <source>
        <dbReference type="ARBA" id="ARBA00022771"/>
    </source>
</evidence>
<dbReference type="SMART" id="SM00355">
    <property type="entry name" value="ZnF_C2H2"/>
    <property type="match status" value="2"/>
</dbReference>
<dbReference type="GO" id="GO:0000978">
    <property type="term" value="F:RNA polymerase II cis-regulatory region sequence-specific DNA binding"/>
    <property type="evidence" value="ECO:0007669"/>
    <property type="project" value="TreeGrafter"/>
</dbReference>
<keyword evidence="3" id="KW-0862">Zinc</keyword>
<protein>
    <recommendedName>
        <fullName evidence="5">C2H2-type domain-containing protein</fullName>
    </recommendedName>
</protein>
<evidence type="ECO:0000313" key="7">
    <source>
        <dbReference type="Proteomes" id="UP001211065"/>
    </source>
</evidence>
<dbReference type="InterPro" id="IPR013087">
    <property type="entry name" value="Znf_C2H2_type"/>
</dbReference>
<dbReference type="InterPro" id="IPR036236">
    <property type="entry name" value="Znf_C2H2_sf"/>
</dbReference>
<dbReference type="EMBL" id="JADGJW010000692">
    <property type="protein sequence ID" value="KAJ3213628.1"/>
    <property type="molecule type" value="Genomic_DNA"/>
</dbReference>
<proteinExistence type="predicted"/>
<dbReference type="GO" id="GO:0008270">
    <property type="term" value="F:zinc ion binding"/>
    <property type="evidence" value="ECO:0007669"/>
    <property type="project" value="UniProtKB-KW"/>
</dbReference>
<keyword evidence="7" id="KW-1185">Reference proteome</keyword>
<evidence type="ECO:0000256" key="1">
    <source>
        <dbReference type="ARBA" id="ARBA00022723"/>
    </source>
</evidence>
<feature type="domain" description="C2H2-type" evidence="5">
    <location>
        <begin position="256"/>
        <end position="275"/>
    </location>
</feature>
<dbReference type="GO" id="GO:0000981">
    <property type="term" value="F:DNA-binding transcription factor activity, RNA polymerase II-specific"/>
    <property type="evidence" value="ECO:0007669"/>
    <property type="project" value="TreeGrafter"/>
</dbReference>
<dbReference type="SUPFAM" id="SSF57667">
    <property type="entry name" value="beta-beta-alpha zinc fingers"/>
    <property type="match status" value="1"/>
</dbReference>
<dbReference type="PANTHER" id="PTHR23235:SF120">
    <property type="entry name" value="KRUPPEL-LIKE FACTOR 15"/>
    <property type="match status" value="1"/>
</dbReference>
<accession>A0AAD5TWX2</accession>
<feature type="domain" description="C2H2-type" evidence="5">
    <location>
        <begin position="228"/>
        <end position="255"/>
    </location>
</feature>